<dbReference type="RefSeq" id="WP_343998389.1">
    <property type="nucleotide sequence ID" value="NZ_BAAAGU010000009.1"/>
</dbReference>
<keyword evidence="2" id="KW-0472">Membrane</keyword>
<feature type="transmembrane region" description="Helical" evidence="2">
    <location>
        <begin position="164"/>
        <end position="186"/>
    </location>
</feature>
<evidence type="ECO:0000256" key="3">
    <source>
        <dbReference type="SAM" id="SignalP"/>
    </source>
</evidence>
<keyword evidence="3" id="KW-0732">Signal</keyword>
<protein>
    <recommendedName>
        <fullName evidence="6">Excalibur calcium-binding domain-containing protein</fullName>
    </recommendedName>
</protein>
<dbReference type="Proteomes" id="UP001500724">
    <property type="component" value="Unassembled WGS sequence"/>
</dbReference>
<feature type="chain" id="PRO_5047519722" description="Excalibur calcium-binding domain-containing protein" evidence="3">
    <location>
        <begin position="27"/>
        <end position="191"/>
    </location>
</feature>
<feature type="compositionally biased region" description="Low complexity" evidence="1">
    <location>
        <begin position="119"/>
        <end position="144"/>
    </location>
</feature>
<name>A0ABN1HCL5_9ACTN</name>
<evidence type="ECO:0008006" key="6">
    <source>
        <dbReference type="Google" id="ProtNLM"/>
    </source>
</evidence>
<evidence type="ECO:0000256" key="1">
    <source>
        <dbReference type="SAM" id="MobiDB-lite"/>
    </source>
</evidence>
<keyword evidence="2" id="KW-0812">Transmembrane</keyword>
<feature type="signal peptide" evidence="3">
    <location>
        <begin position="1"/>
        <end position="26"/>
    </location>
</feature>
<evidence type="ECO:0000256" key="2">
    <source>
        <dbReference type="SAM" id="Phobius"/>
    </source>
</evidence>
<feature type="region of interest" description="Disordered" evidence="1">
    <location>
        <begin position="50"/>
        <end position="159"/>
    </location>
</feature>
<feature type="compositionally biased region" description="Low complexity" evidence="1">
    <location>
        <begin position="100"/>
        <end position="111"/>
    </location>
</feature>
<proteinExistence type="predicted"/>
<feature type="compositionally biased region" description="Basic and acidic residues" evidence="1">
    <location>
        <begin position="50"/>
        <end position="59"/>
    </location>
</feature>
<dbReference type="EMBL" id="BAAAGU010000009">
    <property type="protein sequence ID" value="GAA0637792.1"/>
    <property type="molecule type" value="Genomic_DNA"/>
</dbReference>
<evidence type="ECO:0000313" key="5">
    <source>
        <dbReference type="Proteomes" id="UP001500724"/>
    </source>
</evidence>
<accession>A0ABN1HCL5</accession>
<gene>
    <name evidence="4" type="ORF">GCM10009535_12830</name>
</gene>
<feature type="compositionally biased region" description="Pro residues" evidence="1">
    <location>
        <begin position="89"/>
        <end position="99"/>
    </location>
</feature>
<keyword evidence="2" id="KW-1133">Transmembrane helix</keyword>
<reference evidence="4 5" key="1">
    <citation type="journal article" date="2019" name="Int. J. Syst. Evol. Microbiol.">
        <title>The Global Catalogue of Microorganisms (GCM) 10K type strain sequencing project: providing services to taxonomists for standard genome sequencing and annotation.</title>
        <authorList>
            <consortium name="The Broad Institute Genomics Platform"/>
            <consortium name="The Broad Institute Genome Sequencing Center for Infectious Disease"/>
            <person name="Wu L."/>
            <person name="Ma J."/>
        </authorList>
    </citation>
    <scope>NUCLEOTIDE SEQUENCE [LARGE SCALE GENOMIC DNA]</scope>
    <source>
        <strain evidence="4 5">JCM 10367</strain>
    </source>
</reference>
<organism evidence="4 5">
    <name type="scientific">Streptomyces thermocarboxydovorans</name>
    <dbReference type="NCBI Taxonomy" id="59298"/>
    <lineage>
        <taxon>Bacteria</taxon>
        <taxon>Bacillati</taxon>
        <taxon>Actinomycetota</taxon>
        <taxon>Actinomycetes</taxon>
        <taxon>Kitasatosporales</taxon>
        <taxon>Streptomycetaceae</taxon>
        <taxon>Streptomyces</taxon>
    </lineage>
</organism>
<evidence type="ECO:0000313" key="4">
    <source>
        <dbReference type="EMBL" id="GAA0637792.1"/>
    </source>
</evidence>
<sequence length="191" mass="19152">MRRRTGALGTLIALTATLPLAGTAHAGPDVDLDCGDFRWQEDAQLVFDADRRDPHRLDEDAGPDDGIACEALPRRYDQGDTSSTSRPRPGTPTPAPVTPSPASASPSTPTFTPAPTPSPTRTAPPATATAATGSAPAVPPTTAAPSPPRGVAGGLGGASDAGPAAWEVAVGAVFAASAAAAGGYLIRRRRA</sequence>
<keyword evidence="5" id="KW-1185">Reference proteome</keyword>
<comment type="caution">
    <text evidence="4">The sequence shown here is derived from an EMBL/GenBank/DDBJ whole genome shotgun (WGS) entry which is preliminary data.</text>
</comment>